<proteinExistence type="predicted"/>
<feature type="transmembrane region" description="Helical" evidence="1">
    <location>
        <begin position="234"/>
        <end position="252"/>
    </location>
</feature>
<name>A0A6A5BWC5_NAEFO</name>
<comment type="caution">
    <text evidence="2">The sequence shown here is derived from an EMBL/GenBank/DDBJ whole genome shotgun (WGS) entry which is preliminary data.</text>
</comment>
<accession>A0A6A5BWC5</accession>
<gene>
    <name evidence="2" type="ORF">FDP41_002683</name>
</gene>
<dbReference type="VEuPathDB" id="AmoebaDB:FDP41_002683"/>
<feature type="transmembrane region" description="Helical" evidence="1">
    <location>
        <begin position="259"/>
        <end position="278"/>
    </location>
</feature>
<dbReference type="VEuPathDB" id="AmoebaDB:NF0061490"/>
<feature type="transmembrane region" description="Helical" evidence="1">
    <location>
        <begin position="206"/>
        <end position="228"/>
    </location>
</feature>
<dbReference type="VEuPathDB" id="AmoebaDB:NfTy_057330"/>
<dbReference type="OrthoDB" id="19836at2759"/>
<feature type="transmembrane region" description="Helical" evidence="1">
    <location>
        <begin position="142"/>
        <end position="162"/>
    </location>
</feature>
<feature type="transmembrane region" description="Helical" evidence="1">
    <location>
        <begin position="101"/>
        <end position="121"/>
    </location>
</feature>
<protein>
    <recommendedName>
        <fullName evidence="4">Phosphatidic acid phosphatase type 2/haloperoxidase domain-containing protein</fullName>
    </recommendedName>
</protein>
<dbReference type="EMBL" id="VFQX01000030">
    <property type="protein sequence ID" value="KAF0978168.1"/>
    <property type="molecule type" value="Genomic_DNA"/>
</dbReference>
<keyword evidence="1" id="KW-0472">Membrane</keyword>
<evidence type="ECO:0000256" key="1">
    <source>
        <dbReference type="SAM" id="Phobius"/>
    </source>
</evidence>
<feature type="transmembrane region" description="Helical" evidence="1">
    <location>
        <begin position="182"/>
        <end position="199"/>
    </location>
</feature>
<sequence>MISSHNFRNSKILRQLSSSTPSWMTESSNTVDIDVSERSSNSANSYIFNFLDNILLPITGVVGVLTIIILFTNYGDDLLDKCFMDRFDKSQVHFAITIKKYFLFPAYTALTLLGIIAMLLFSYARQYSPIFICKNWKQTLRMVVQISSWYFCSHALVIFLKIWISDHSCNIHPNSVSGHYNFVLYSLITTYCSCAMVGWRDKKFWIFYSLSLVFGVSVMLDTLIFGYHSLRQCIYGSTIALLSSYIICKLILSKKHTFLVAICYLCLSLFARLAWQTIFFETAATLSHSKHPEKRSIAHVYLPPVVLITVQFLLEKSISAE</sequence>
<keyword evidence="1" id="KW-1133">Transmembrane helix</keyword>
<feature type="transmembrane region" description="Helical" evidence="1">
    <location>
        <begin position="54"/>
        <end position="74"/>
    </location>
</feature>
<feature type="transmembrane region" description="Helical" evidence="1">
    <location>
        <begin position="298"/>
        <end position="314"/>
    </location>
</feature>
<organism evidence="2 3">
    <name type="scientific">Naegleria fowleri</name>
    <name type="common">Brain eating amoeba</name>
    <dbReference type="NCBI Taxonomy" id="5763"/>
    <lineage>
        <taxon>Eukaryota</taxon>
        <taxon>Discoba</taxon>
        <taxon>Heterolobosea</taxon>
        <taxon>Tetramitia</taxon>
        <taxon>Eutetramitia</taxon>
        <taxon>Vahlkampfiidae</taxon>
        <taxon>Naegleria</taxon>
    </lineage>
</organism>
<keyword evidence="3" id="KW-1185">Reference proteome</keyword>
<dbReference type="RefSeq" id="XP_044562881.1">
    <property type="nucleotide sequence ID" value="XM_044705904.1"/>
</dbReference>
<reference evidence="2 3" key="1">
    <citation type="journal article" date="2019" name="Sci. Rep.">
        <title>Nanopore sequencing improves the draft genome of the human pathogenic amoeba Naegleria fowleri.</title>
        <authorList>
            <person name="Liechti N."/>
            <person name="Schurch N."/>
            <person name="Bruggmann R."/>
            <person name="Wittwer M."/>
        </authorList>
    </citation>
    <scope>NUCLEOTIDE SEQUENCE [LARGE SCALE GENOMIC DNA]</scope>
    <source>
        <strain evidence="2 3">ATCC 30894</strain>
    </source>
</reference>
<dbReference type="AlphaFoldDB" id="A0A6A5BWC5"/>
<evidence type="ECO:0000313" key="2">
    <source>
        <dbReference type="EMBL" id="KAF0978168.1"/>
    </source>
</evidence>
<dbReference type="GeneID" id="68109901"/>
<dbReference type="Proteomes" id="UP000444721">
    <property type="component" value="Unassembled WGS sequence"/>
</dbReference>
<evidence type="ECO:0008006" key="4">
    <source>
        <dbReference type="Google" id="ProtNLM"/>
    </source>
</evidence>
<keyword evidence="1" id="KW-0812">Transmembrane</keyword>
<evidence type="ECO:0000313" key="3">
    <source>
        <dbReference type="Proteomes" id="UP000444721"/>
    </source>
</evidence>